<feature type="non-terminal residue" evidence="1">
    <location>
        <position position="122"/>
    </location>
</feature>
<reference evidence="1" key="1">
    <citation type="submission" date="2020-02" db="EMBL/GenBank/DDBJ databases">
        <title>Genome sequencing of the panga catfish, Pangasius djambal.</title>
        <authorList>
            <person name="Wen M."/>
            <person name="Zahm M."/>
            <person name="Roques C."/>
            <person name="Cabau C."/>
            <person name="Klopp C."/>
            <person name="Donnadieu C."/>
            <person name="Jouanno E."/>
            <person name="Avarre J.-C."/>
            <person name="Campet M."/>
            <person name="Ha T."/>
            <person name="Dugue R."/>
            <person name="Lampietro C."/>
            <person name="Louis A."/>
            <person name="Herpin A."/>
            <person name="Echchiki A."/>
            <person name="Berthelot C."/>
            <person name="Parey E."/>
            <person name="Roest-Crollius H."/>
            <person name="Braasch I."/>
            <person name="Postlethwait J.H."/>
            <person name="Bobe J."/>
            <person name="Montfort J."/>
            <person name="Bouchez O."/>
            <person name="Begum T."/>
            <person name="Schartl M."/>
            <person name="Gustiano R."/>
            <person name="Guiguen Y."/>
        </authorList>
    </citation>
    <scope>NUCLEOTIDE SEQUENCE</scope>
    <source>
        <strain evidence="1">Pdj_M5554</strain>
    </source>
</reference>
<sequence>MYILCFYRSSNRNSSIHIHVSLSAALFLLNTSFLFIEWGATWSQDSVCVVIAVIIQYSLLSCFSWMAIEAIHLYLLLIKVFNTYIKHYMVKLSLFGWGVPAVLVGGSLCVFGSKPFYGLTSV</sequence>
<protein>
    <submittedName>
        <fullName evidence="1">Uncharacterized protein</fullName>
    </submittedName>
</protein>
<comment type="caution">
    <text evidence="1">The sequence shown here is derived from an EMBL/GenBank/DDBJ whole genome shotgun (WGS) entry which is preliminary data.</text>
</comment>
<dbReference type="EMBL" id="CM040985">
    <property type="protein sequence ID" value="MCJ8737384.1"/>
    <property type="molecule type" value="Genomic_DNA"/>
</dbReference>
<proteinExistence type="predicted"/>
<accession>A0ACC5YNZ3</accession>
<gene>
    <name evidence="1" type="ORF">PDJAM_G00023250</name>
</gene>
<name>A0ACC5YNZ3_9TELE</name>
<evidence type="ECO:0000313" key="2">
    <source>
        <dbReference type="Proteomes" id="UP000830395"/>
    </source>
</evidence>
<evidence type="ECO:0000313" key="1">
    <source>
        <dbReference type="EMBL" id="MCJ8737384.1"/>
    </source>
</evidence>
<dbReference type="Proteomes" id="UP000830395">
    <property type="component" value="Chromosome 11"/>
</dbReference>
<organism evidence="1 2">
    <name type="scientific">Pangasius djambal</name>
    <dbReference type="NCBI Taxonomy" id="1691987"/>
    <lineage>
        <taxon>Eukaryota</taxon>
        <taxon>Metazoa</taxon>
        <taxon>Chordata</taxon>
        <taxon>Craniata</taxon>
        <taxon>Vertebrata</taxon>
        <taxon>Euteleostomi</taxon>
        <taxon>Actinopterygii</taxon>
        <taxon>Neopterygii</taxon>
        <taxon>Teleostei</taxon>
        <taxon>Ostariophysi</taxon>
        <taxon>Siluriformes</taxon>
        <taxon>Pangasiidae</taxon>
        <taxon>Pangasius</taxon>
    </lineage>
</organism>
<keyword evidence="2" id="KW-1185">Reference proteome</keyword>